<evidence type="ECO:0000256" key="1">
    <source>
        <dbReference type="SAM" id="MobiDB-lite"/>
    </source>
</evidence>
<evidence type="ECO:0000313" key="4">
    <source>
        <dbReference type="Proteomes" id="UP001591681"/>
    </source>
</evidence>
<protein>
    <recommendedName>
        <fullName evidence="2">Myb/SANT-like DNA-binding domain-containing protein</fullName>
    </recommendedName>
</protein>
<comment type="caution">
    <text evidence="3">The sequence shown here is derived from an EMBL/GenBank/DDBJ whole genome shotgun (WGS) entry which is preliminary data.</text>
</comment>
<evidence type="ECO:0000259" key="2">
    <source>
        <dbReference type="Pfam" id="PF13837"/>
    </source>
</evidence>
<sequence>MNLGERRPNKWWTETDTFAMLTLIEQLDLVHELDKKRQRNDSHFRRLRHSLAKRHIHFTVNQIRNRWKSLKHKYRKIKTASYRSPAARLSAMESFRYFRMLDRMLAHRPRAGAPEEGSTVGHDLVVLTPSALEDHTDSTGDGNLACPAAPWHDPLIPKLESGEDIKPDPDETPDLDQPDWAVNGTDEVMTLGLSGEYLGAVKAEPMPSSALHNLEGAREPTSCSSEEFQGTCEDTSSLILQQLTILNHQLSEQLAEQRAFHCSMLGMMDRQIEVLEQLSRFTRSQQQQQAHSGDAPSVPNDTASDMSDDWLSRRVHEVLLRMQRRNVGQSLSPLETLATPTAQCLSRPSLCRSPLAEPAPSLSESLAPPADRDSESNSPKEEAPVTSTDADTPGLAKDLQAERQPSSLRKGALVNGLLDSWQEDQ</sequence>
<dbReference type="AlphaFoldDB" id="A0ABD1K976"/>
<keyword evidence="4" id="KW-1185">Reference proteome</keyword>
<proteinExistence type="predicted"/>
<feature type="compositionally biased region" description="Basic and acidic residues" evidence="1">
    <location>
        <begin position="160"/>
        <end position="169"/>
    </location>
</feature>
<name>A0ABD1K976_9TELE</name>
<dbReference type="EMBL" id="JBHFQA010000007">
    <property type="protein sequence ID" value="KAL2095634.1"/>
    <property type="molecule type" value="Genomic_DNA"/>
</dbReference>
<dbReference type="Proteomes" id="UP001591681">
    <property type="component" value="Unassembled WGS sequence"/>
</dbReference>
<dbReference type="InterPro" id="IPR044822">
    <property type="entry name" value="Myb_DNA-bind_4"/>
</dbReference>
<dbReference type="Pfam" id="PF13837">
    <property type="entry name" value="Myb_DNA-bind_4"/>
    <property type="match status" value="1"/>
</dbReference>
<organism evidence="3 4">
    <name type="scientific">Coilia grayii</name>
    <name type="common">Gray's grenadier anchovy</name>
    <dbReference type="NCBI Taxonomy" id="363190"/>
    <lineage>
        <taxon>Eukaryota</taxon>
        <taxon>Metazoa</taxon>
        <taxon>Chordata</taxon>
        <taxon>Craniata</taxon>
        <taxon>Vertebrata</taxon>
        <taxon>Euteleostomi</taxon>
        <taxon>Actinopterygii</taxon>
        <taxon>Neopterygii</taxon>
        <taxon>Teleostei</taxon>
        <taxon>Clupei</taxon>
        <taxon>Clupeiformes</taxon>
        <taxon>Clupeoidei</taxon>
        <taxon>Engraulidae</taxon>
        <taxon>Coilinae</taxon>
        <taxon>Coilia</taxon>
    </lineage>
</organism>
<feature type="compositionally biased region" description="Basic and acidic residues" evidence="1">
    <location>
        <begin position="370"/>
        <end position="383"/>
    </location>
</feature>
<evidence type="ECO:0000313" key="3">
    <source>
        <dbReference type="EMBL" id="KAL2095634.1"/>
    </source>
</evidence>
<feature type="domain" description="Myb/SANT-like DNA-binding" evidence="2">
    <location>
        <begin position="10"/>
        <end position="104"/>
    </location>
</feature>
<feature type="region of interest" description="Disordered" evidence="1">
    <location>
        <begin position="156"/>
        <end position="178"/>
    </location>
</feature>
<reference evidence="3 4" key="1">
    <citation type="submission" date="2024-09" db="EMBL/GenBank/DDBJ databases">
        <title>A chromosome-level genome assembly of Gray's grenadier anchovy, Coilia grayii.</title>
        <authorList>
            <person name="Fu Z."/>
        </authorList>
    </citation>
    <scope>NUCLEOTIDE SEQUENCE [LARGE SCALE GENOMIC DNA]</scope>
    <source>
        <strain evidence="3">G4</strain>
        <tissue evidence="3">Muscle</tissue>
    </source>
</reference>
<feature type="compositionally biased region" description="Polar residues" evidence="1">
    <location>
        <begin position="281"/>
        <end position="291"/>
    </location>
</feature>
<feature type="region of interest" description="Disordered" evidence="1">
    <location>
        <begin position="354"/>
        <end position="411"/>
    </location>
</feature>
<accession>A0ABD1K976</accession>
<feature type="compositionally biased region" description="Low complexity" evidence="1">
    <location>
        <begin position="354"/>
        <end position="369"/>
    </location>
</feature>
<dbReference type="Gene3D" id="1.10.10.60">
    <property type="entry name" value="Homeodomain-like"/>
    <property type="match status" value="1"/>
</dbReference>
<gene>
    <name evidence="3" type="ORF">ACEWY4_007782</name>
</gene>
<feature type="region of interest" description="Disordered" evidence="1">
    <location>
        <begin position="281"/>
        <end position="309"/>
    </location>
</feature>